<name>A0A0F9UIB3_9ZZZZ</name>
<evidence type="ECO:0000256" key="1">
    <source>
        <dbReference type="SAM" id="MobiDB-lite"/>
    </source>
</evidence>
<feature type="region of interest" description="Disordered" evidence="1">
    <location>
        <begin position="1"/>
        <end position="33"/>
    </location>
</feature>
<accession>A0A0F9UIB3</accession>
<reference evidence="2" key="1">
    <citation type="journal article" date="2015" name="Nature">
        <title>Complex archaea that bridge the gap between prokaryotes and eukaryotes.</title>
        <authorList>
            <person name="Spang A."/>
            <person name="Saw J.H."/>
            <person name="Jorgensen S.L."/>
            <person name="Zaremba-Niedzwiedzka K."/>
            <person name="Martijn J."/>
            <person name="Lind A.E."/>
            <person name="van Eijk R."/>
            <person name="Schleper C."/>
            <person name="Guy L."/>
            <person name="Ettema T.J."/>
        </authorList>
    </citation>
    <scope>NUCLEOTIDE SEQUENCE</scope>
</reference>
<dbReference type="EMBL" id="LAZR01000090">
    <property type="protein sequence ID" value="KKN92980.1"/>
    <property type="molecule type" value="Genomic_DNA"/>
</dbReference>
<proteinExistence type="predicted"/>
<organism evidence="2">
    <name type="scientific">marine sediment metagenome</name>
    <dbReference type="NCBI Taxonomy" id="412755"/>
    <lineage>
        <taxon>unclassified sequences</taxon>
        <taxon>metagenomes</taxon>
        <taxon>ecological metagenomes</taxon>
    </lineage>
</organism>
<sequence length="87" mass="9275">MKPMGRKLNSPLAGSHHSSPPWGEGGCAQGEQPGEGALSVVEFDAANVPLIRLLCSHLLPIGEKNRGFYAAAISPKRYDAMLSECVR</sequence>
<gene>
    <name evidence="2" type="ORF">LCGC14_0202790</name>
</gene>
<evidence type="ECO:0000313" key="2">
    <source>
        <dbReference type="EMBL" id="KKN92980.1"/>
    </source>
</evidence>
<protein>
    <submittedName>
        <fullName evidence="2">Uncharacterized protein</fullName>
    </submittedName>
</protein>
<dbReference type="AlphaFoldDB" id="A0A0F9UIB3"/>
<comment type="caution">
    <text evidence="2">The sequence shown here is derived from an EMBL/GenBank/DDBJ whole genome shotgun (WGS) entry which is preliminary data.</text>
</comment>